<keyword evidence="5 7" id="KW-0472">Membrane</keyword>
<name>A0A9X2L9I9_9PROT</name>
<protein>
    <submittedName>
        <fullName evidence="8">AI-2E family transporter</fullName>
    </submittedName>
</protein>
<proteinExistence type="inferred from homology"/>
<comment type="similarity">
    <text evidence="2">Belongs to the autoinducer-2 exporter (AI-2E) (TC 2.A.86) family.</text>
</comment>
<evidence type="ECO:0000256" key="2">
    <source>
        <dbReference type="ARBA" id="ARBA00009773"/>
    </source>
</evidence>
<dbReference type="EMBL" id="JANIBC010000006">
    <property type="protein sequence ID" value="MCQ8185601.1"/>
    <property type="molecule type" value="Genomic_DNA"/>
</dbReference>
<feature type="transmembrane region" description="Helical" evidence="7">
    <location>
        <begin position="228"/>
        <end position="260"/>
    </location>
</feature>
<evidence type="ECO:0000256" key="5">
    <source>
        <dbReference type="ARBA" id="ARBA00023136"/>
    </source>
</evidence>
<dbReference type="Pfam" id="PF01594">
    <property type="entry name" value="AI-2E_transport"/>
    <property type="match status" value="1"/>
</dbReference>
<evidence type="ECO:0000313" key="9">
    <source>
        <dbReference type="Proteomes" id="UP001142610"/>
    </source>
</evidence>
<feature type="transmembrane region" description="Helical" evidence="7">
    <location>
        <begin position="148"/>
        <end position="170"/>
    </location>
</feature>
<evidence type="ECO:0000256" key="6">
    <source>
        <dbReference type="SAM" id="MobiDB-lite"/>
    </source>
</evidence>
<evidence type="ECO:0000256" key="4">
    <source>
        <dbReference type="ARBA" id="ARBA00022989"/>
    </source>
</evidence>
<sequence>MQMSAWWAVIGLFLIAATAALIYAQAILMPVVLSFMLALTFSPVRRAAEKVGIPSGITAALIVTGLFALVVALIVTLSQPVRSYMTEAPQLLQEAQDKLSAVSSTMESVAEAGEEIEEVTNGAAEETQTVVIKEPNPITKLATTAPRVMAQVVLVLVLLFFILASGDMFYEKIVHSIGTFKDKRRAVQIFRDIEAKLSRYFFIITVINAGLGVAIGTAMWLLGMPNPLLFGVIAFIFNFVPYVGAISGVFISFAVGLLTFDTVTQAALAGFIYFFLTSFEGQFVTPYAVGKRLKLNTVVVFLAVAFWGWLWSVIGMIVAMPLLIALRVFSEHVPPLRGLGDFLSARHAERDDKAEEKEQDSAPATGDMVPAE</sequence>
<keyword evidence="9" id="KW-1185">Reference proteome</keyword>
<comment type="subcellular location">
    <subcellularLocation>
        <location evidence="1">Membrane</location>
        <topology evidence="1">Multi-pass membrane protein</topology>
    </subcellularLocation>
</comment>
<feature type="transmembrane region" description="Helical" evidence="7">
    <location>
        <begin position="6"/>
        <end position="39"/>
    </location>
</feature>
<dbReference type="GO" id="GO:0016020">
    <property type="term" value="C:membrane"/>
    <property type="evidence" value="ECO:0007669"/>
    <property type="project" value="UniProtKB-SubCell"/>
</dbReference>
<dbReference type="AlphaFoldDB" id="A0A9X2L9I9"/>
<gene>
    <name evidence="8" type="ORF">NOG11_09345</name>
</gene>
<feature type="transmembrane region" description="Helical" evidence="7">
    <location>
        <begin position="200"/>
        <end position="222"/>
    </location>
</feature>
<evidence type="ECO:0000256" key="7">
    <source>
        <dbReference type="SAM" id="Phobius"/>
    </source>
</evidence>
<feature type="transmembrane region" description="Helical" evidence="7">
    <location>
        <begin position="51"/>
        <end position="75"/>
    </location>
</feature>
<feature type="transmembrane region" description="Helical" evidence="7">
    <location>
        <begin position="309"/>
        <end position="329"/>
    </location>
</feature>
<feature type="region of interest" description="Disordered" evidence="6">
    <location>
        <begin position="348"/>
        <end position="372"/>
    </location>
</feature>
<dbReference type="GO" id="GO:0055085">
    <property type="term" value="P:transmembrane transport"/>
    <property type="evidence" value="ECO:0007669"/>
    <property type="project" value="TreeGrafter"/>
</dbReference>
<comment type="caution">
    <text evidence="8">The sequence shown here is derived from an EMBL/GenBank/DDBJ whole genome shotgun (WGS) entry which is preliminary data.</text>
</comment>
<feature type="compositionally biased region" description="Basic and acidic residues" evidence="6">
    <location>
        <begin position="348"/>
        <end position="360"/>
    </location>
</feature>
<dbReference type="Proteomes" id="UP001142610">
    <property type="component" value="Unassembled WGS sequence"/>
</dbReference>
<organism evidence="8 9">
    <name type="scientific">Parvularcula maris</name>
    <dbReference type="NCBI Taxonomy" id="2965077"/>
    <lineage>
        <taxon>Bacteria</taxon>
        <taxon>Pseudomonadati</taxon>
        <taxon>Pseudomonadota</taxon>
        <taxon>Alphaproteobacteria</taxon>
        <taxon>Parvularculales</taxon>
        <taxon>Parvularculaceae</taxon>
        <taxon>Parvularcula</taxon>
    </lineage>
</organism>
<reference evidence="8" key="1">
    <citation type="submission" date="2022-07" db="EMBL/GenBank/DDBJ databases">
        <title>Parvularcula maris sp. nov., an algicidal bacterium isolated from seawater.</title>
        <authorList>
            <person name="Li F."/>
        </authorList>
    </citation>
    <scope>NUCLEOTIDE SEQUENCE</scope>
    <source>
        <strain evidence="8">BGMRC 0090</strain>
    </source>
</reference>
<dbReference type="InterPro" id="IPR002549">
    <property type="entry name" value="AI-2E-like"/>
</dbReference>
<dbReference type="PANTHER" id="PTHR21716">
    <property type="entry name" value="TRANSMEMBRANE PROTEIN"/>
    <property type="match status" value="1"/>
</dbReference>
<evidence type="ECO:0000256" key="3">
    <source>
        <dbReference type="ARBA" id="ARBA00022692"/>
    </source>
</evidence>
<keyword evidence="3 7" id="KW-0812">Transmembrane</keyword>
<accession>A0A9X2L9I9</accession>
<keyword evidence="4 7" id="KW-1133">Transmembrane helix</keyword>
<evidence type="ECO:0000313" key="8">
    <source>
        <dbReference type="EMBL" id="MCQ8185601.1"/>
    </source>
</evidence>
<evidence type="ECO:0000256" key="1">
    <source>
        <dbReference type="ARBA" id="ARBA00004141"/>
    </source>
</evidence>
<dbReference type="PANTHER" id="PTHR21716:SF16">
    <property type="entry name" value="BLL1467 PROTEIN"/>
    <property type="match status" value="1"/>
</dbReference>